<dbReference type="RefSeq" id="WP_198578674.1">
    <property type="nucleotide sequence ID" value="NZ_JADWOX010000027.1"/>
</dbReference>
<dbReference type="InterPro" id="IPR007627">
    <property type="entry name" value="RNA_pol_sigma70_r2"/>
</dbReference>
<dbReference type="Gene3D" id="1.10.10.10">
    <property type="entry name" value="Winged helix-like DNA-binding domain superfamily/Winged helix DNA-binding domain"/>
    <property type="match status" value="1"/>
</dbReference>
<comment type="caution">
    <text evidence="7">The sequence shown here is derived from an EMBL/GenBank/DDBJ whole genome shotgun (WGS) entry which is preliminary data.</text>
</comment>
<dbReference type="InterPro" id="IPR014284">
    <property type="entry name" value="RNA_pol_sigma-70_dom"/>
</dbReference>
<evidence type="ECO:0000313" key="7">
    <source>
        <dbReference type="EMBL" id="MBI1686788.1"/>
    </source>
</evidence>
<evidence type="ECO:0000256" key="2">
    <source>
        <dbReference type="ARBA" id="ARBA00023015"/>
    </source>
</evidence>
<keyword evidence="4" id="KW-0804">Transcription</keyword>
<dbReference type="SUPFAM" id="SSF88659">
    <property type="entry name" value="Sigma3 and sigma4 domains of RNA polymerase sigma factors"/>
    <property type="match status" value="1"/>
</dbReference>
<dbReference type="PANTHER" id="PTHR43133">
    <property type="entry name" value="RNA POLYMERASE ECF-TYPE SIGMA FACTO"/>
    <property type="match status" value="1"/>
</dbReference>
<keyword evidence="8" id="KW-1185">Reference proteome</keyword>
<keyword evidence="2" id="KW-0805">Transcription regulation</keyword>
<dbReference type="InterPro" id="IPR036388">
    <property type="entry name" value="WH-like_DNA-bd_sf"/>
</dbReference>
<dbReference type="Pfam" id="PF04542">
    <property type="entry name" value="Sigma70_r2"/>
    <property type="match status" value="1"/>
</dbReference>
<dbReference type="InterPro" id="IPR013249">
    <property type="entry name" value="RNA_pol_sigma70_r4_t2"/>
</dbReference>
<dbReference type="Gene3D" id="1.10.1740.10">
    <property type="match status" value="1"/>
</dbReference>
<dbReference type="InterPro" id="IPR013325">
    <property type="entry name" value="RNA_pol_sigma_r2"/>
</dbReference>
<dbReference type="Proteomes" id="UP000639859">
    <property type="component" value="Unassembled WGS sequence"/>
</dbReference>
<accession>A0ABS0T7D0</accession>
<evidence type="ECO:0000313" key="8">
    <source>
        <dbReference type="Proteomes" id="UP000639859"/>
    </source>
</evidence>
<dbReference type="NCBIfam" id="TIGR02937">
    <property type="entry name" value="sigma70-ECF"/>
    <property type="match status" value="1"/>
</dbReference>
<organism evidence="7 8">
    <name type="scientific">Caulobacter hibisci</name>
    <dbReference type="NCBI Taxonomy" id="2035993"/>
    <lineage>
        <taxon>Bacteria</taxon>
        <taxon>Pseudomonadati</taxon>
        <taxon>Pseudomonadota</taxon>
        <taxon>Alphaproteobacteria</taxon>
        <taxon>Caulobacterales</taxon>
        <taxon>Caulobacteraceae</taxon>
        <taxon>Caulobacter</taxon>
    </lineage>
</organism>
<gene>
    <name evidence="7" type="ORF">I4Q42_24235</name>
</gene>
<dbReference type="PANTHER" id="PTHR43133:SF63">
    <property type="entry name" value="RNA POLYMERASE SIGMA FACTOR FECI-RELATED"/>
    <property type="match status" value="1"/>
</dbReference>
<proteinExistence type="inferred from homology"/>
<protein>
    <submittedName>
        <fullName evidence="7">RNA polymerase sigma factor</fullName>
    </submittedName>
</protein>
<reference evidence="7 8" key="1">
    <citation type="submission" date="2020-11" db="EMBL/GenBank/DDBJ databases">
        <title>genome sequence of strain KACC 18849.</title>
        <authorList>
            <person name="Gao J."/>
            <person name="Zhang X."/>
        </authorList>
    </citation>
    <scope>NUCLEOTIDE SEQUENCE [LARGE SCALE GENOMIC DNA]</scope>
    <source>
        <strain evidence="7 8">KACC 18849</strain>
    </source>
</reference>
<dbReference type="InterPro" id="IPR039425">
    <property type="entry name" value="RNA_pol_sigma-70-like"/>
</dbReference>
<dbReference type="Pfam" id="PF08281">
    <property type="entry name" value="Sigma70_r4_2"/>
    <property type="match status" value="1"/>
</dbReference>
<evidence type="ECO:0000256" key="4">
    <source>
        <dbReference type="ARBA" id="ARBA00023163"/>
    </source>
</evidence>
<dbReference type="EMBL" id="JADWOX010000027">
    <property type="protein sequence ID" value="MBI1686788.1"/>
    <property type="molecule type" value="Genomic_DNA"/>
</dbReference>
<evidence type="ECO:0000256" key="3">
    <source>
        <dbReference type="ARBA" id="ARBA00023082"/>
    </source>
</evidence>
<comment type="similarity">
    <text evidence="1">Belongs to the sigma-70 factor family. ECF subfamily.</text>
</comment>
<dbReference type="InterPro" id="IPR013324">
    <property type="entry name" value="RNA_pol_sigma_r3/r4-like"/>
</dbReference>
<evidence type="ECO:0000259" key="6">
    <source>
        <dbReference type="Pfam" id="PF08281"/>
    </source>
</evidence>
<name>A0ABS0T7D0_9CAUL</name>
<dbReference type="CDD" id="cd06171">
    <property type="entry name" value="Sigma70_r4"/>
    <property type="match status" value="1"/>
</dbReference>
<evidence type="ECO:0000256" key="1">
    <source>
        <dbReference type="ARBA" id="ARBA00010641"/>
    </source>
</evidence>
<dbReference type="SUPFAM" id="SSF88946">
    <property type="entry name" value="Sigma2 domain of RNA polymerase sigma factors"/>
    <property type="match status" value="1"/>
</dbReference>
<evidence type="ECO:0000259" key="5">
    <source>
        <dbReference type="Pfam" id="PF04542"/>
    </source>
</evidence>
<feature type="domain" description="RNA polymerase sigma factor 70 region 4 type 2" evidence="6">
    <location>
        <begin position="113"/>
        <end position="161"/>
    </location>
</feature>
<feature type="domain" description="RNA polymerase sigma-70 region 2" evidence="5">
    <location>
        <begin position="22"/>
        <end position="83"/>
    </location>
</feature>
<sequence>MDGSTPAFEPSPKLSAALDRVFRRYHGWLSTMLRKRYGAAAAEDLAQDTFLRAARYRFDDDVRYPKALLMRIADNLARDQQRRDLSRPLDNVDDETLGSVGYPAPQVEAVTFKEVLLALPPELRDVFILSHVEGLTYAEIARLKGLPLTTVHHRMRKALERVSAAMRDEQD</sequence>
<keyword evidence="3" id="KW-0731">Sigma factor</keyword>